<evidence type="ECO:0000313" key="1">
    <source>
        <dbReference type="EMBL" id="APG48964.1"/>
    </source>
</evidence>
<dbReference type="RefSeq" id="WP_072506606.1">
    <property type="nucleotide sequence ID" value="NZ_CP016365.1"/>
</dbReference>
<reference evidence="2" key="1">
    <citation type="submission" date="2016-07" db="EMBL/GenBank/DDBJ databases">
        <title>Phaeobacter portensis sp. nov., a tropodithietic acid producing bacterium isolated from a German harbor.</title>
        <authorList>
            <person name="Freese H.M."/>
            <person name="Bunk B."/>
            <person name="Breider S."/>
            <person name="Brinkhoff T."/>
        </authorList>
    </citation>
    <scope>NUCLEOTIDE SEQUENCE [LARGE SCALE GENOMIC DNA]</scope>
    <source>
        <strain evidence="2">P97</strain>
        <plasmid evidence="2">pp97_a</plasmid>
    </source>
</reference>
<dbReference type="Gene3D" id="2.40.360.10">
    <property type="entry name" value="YmcC-like"/>
    <property type="match status" value="1"/>
</dbReference>
<dbReference type="InterPro" id="IPR021308">
    <property type="entry name" value="GfcB"/>
</dbReference>
<proteinExistence type="predicted"/>
<dbReference type="KEGG" id="php:PhaeoP97_03612"/>
<keyword evidence="1" id="KW-0449">Lipoprotein</keyword>
<dbReference type="PROSITE" id="PS51257">
    <property type="entry name" value="PROKAR_LIPOPROTEIN"/>
    <property type="match status" value="1"/>
</dbReference>
<protein>
    <submittedName>
        <fullName evidence="1">Group 4 capsule polysaccharide formation lipoprotein gfcB</fullName>
    </submittedName>
</protein>
<keyword evidence="1" id="KW-0614">Plasmid</keyword>
<dbReference type="SUPFAM" id="SSF159270">
    <property type="entry name" value="YmcC-like"/>
    <property type="match status" value="1"/>
</dbReference>
<dbReference type="OrthoDB" id="6237231at2"/>
<evidence type="ECO:0000313" key="2">
    <source>
        <dbReference type="Proteomes" id="UP000183859"/>
    </source>
</evidence>
<sequence length="219" mass="24497">MTSLRQHRRIATSLAVMVSMMVAGCTNDEREIVSLQQIVQPPAAPSMTRMTALAANGAAQMQVSFIKTGIAGTMVAETHRAGLVTWLSSDGASLQTDRGLLRATRGFGAGLMAVDLDQSRQRIFEQDLGSSQRFHSYLTGNNEIETRSYHCDIETRGARILRIDGMEITTRLMAETCINPDQRFLNLYWLRTRDNTLIQSRQWTGPFLGNMTTRLRVTR</sequence>
<dbReference type="Pfam" id="PF11102">
    <property type="entry name" value="YjbF"/>
    <property type="match status" value="1"/>
</dbReference>
<gene>
    <name evidence="1" type="ORF">PhaeoP97_03612</name>
</gene>
<organism evidence="1 2">
    <name type="scientific">Phaeobacter porticola</name>
    <dbReference type="NCBI Taxonomy" id="1844006"/>
    <lineage>
        <taxon>Bacteria</taxon>
        <taxon>Pseudomonadati</taxon>
        <taxon>Pseudomonadota</taxon>
        <taxon>Alphaproteobacteria</taxon>
        <taxon>Rhodobacterales</taxon>
        <taxon>Roseobacteraceae</taxon>
        <taxon>Phaeobacter</taxon>
    </lineage>
</organism>
<dbReference type="InterPro" id="IPR023373">
    <property type="entry name" value="YmcC_sf"/>
</dbReference>
<dbReference type="AlphaFoldDB" id="A0A1L3IA61"/>
<geneLocation type="plasmid" evidence="2">
    <name>pp97_a</name>
</geneLocation>
<dbReference type="EMBL" id="CP016365">
    <property type="protein sequence ID" value="APG48964.1"/>
    <property type="molecule type" value="Genomic_DNA"/>
</dbReference>
<dbReference type="Proteomes" id="UP000183859">
    <property type="component" value="Plasmid pP97_a"/>
</dbReference>
<name>A0A1L3IA61_9RHOB</name>
<keyword evidence="2" id="KW-1185">Reference proteome</keyword>
<accession>A0A1L3IA61</accession>